<dbReference type="RefSeq" id="WP_203927379.1">
    <property type="nucleotide sequence ID" value="NZ_BOPH01000025.1"/>
</dbReference>
<dbReference type="SMART" id="SM00382">
    <property type="entry name" value="AAA"/>
    <property type="match status" value="1"/>
</dbReference>
<dbReference type="GO" id="GO:0043531">
    <property type="term" value="F:ADP binding"/>
    <property type="evidence" value="ECO:0007669"/>
    <property type="project" value="InterPro"/>
</dbReference>
<protein>
    <submittedName>
        <fullName evidence="8">XRE family transcriptional regulator</fullName>
    </submittedName>
</protein>
<dbReference type="AlphaFoldDB" id="A0A8J4EAH8"/>
<dbReference type="InterPro" id="IPR011990">
    <property type="entry name" value="TPR-like_helical_dom_sf"/>
</dbReference>
<dbReference type="SUPFAM" id="SSF52540">
    <property type="entry name" value="P-loop containing nucleoside triphosphate hydrolases"/>
    <property type="match status" value="1"/>
</dbReference>
<dbReference type="Pfam" id="PF13424">
    <property type="entry name" value="TPR_12"/>
    <property type="match status" value="3"/>
</dbReference>
<sequence length="1007" mass="109390">MDIRVLGPVELWSAEGMVALGPARQRSLLAVLAADAGRLVTLDTVIDRIWGEQPPERARETLYVHIARLRRVLAGAGGDRSGVLVNRAGGYVLDVDPGTVDLHRFEDLVARARDDTDDAGRARRLREALGLWRGVALADLSGGWVERARGVWGQRRLNAALAWAHAELRAGDPDRLTGPLTELLDENPLAENVAAMLMRGLHATGRRAEALDCYSRIRQRLVDELGIDPGAELQEVHRRILTSHEPAPTGQEPVAQVPHQLPLPVAGFTGRQLEIFETDTVLDRVADTPTAPVILAITGTAGVGKTALAVHWAHRVTGSFPDGQLYLDLHGYHPDRPVDPAAALAAFLRALGVVPGTVPDDTDERAALYRSLLAGRRMLIVLDNASSVDQVRPLLPGSRTCFVVVTSRDTLAGLVARDGAHRVRLDALPMDDALALLHATIGETVAAAPAVAATLADLCARLPLALRVAAELAAARPEIGLADLVAGLTDERRRLDLLDTGDRYSAVRAVFSWSYRRLDPAARATFRRIALHPGTEFDRYAVAALLGTDLPGAGRALDTLAGAHLVTRVAPDRYTMHDLLRAYARELAVDEDDEPSRRAASTRLLDLYRYAAAEAMDRMVPAERHRRPSVDPPDGPVPDLSAAPEAKAWLETERSNLVAAVTDAADHGWPRHAVDLNLIIWRFLYVGGYDAETLALNARVLELTAELGDRTHRAQLFNQAGATWSRRGEPERAIESITMALEEARGSGDRRNELRILANLGICHARVGRYRQAVETLTTVAEMSDELDERMGGAQALANLSEIYRLQGYHREAVETGARAVSMYRRSGERIGLGMVLNNLGLARVELGHLDAAVTDLREALLIHREFGNRDSEGTALNGLALVHAGRGETAEAIRQHERALAIYRRTGNRSREHDGLICLGDTLRRSGATARAESCYRSALELSRAGGDRRDQARALVGLAEVAAAAGDVDPAGAYWREALDLYTALGVPQAVDIRRQLRALRAEPG</sequence>
<comment type="similarity">
    <text evidence="1">Belongs to the AfsR/DnrI/RedD regulatory family.</text>
</comment>
<feature type="domain" description="OmpR/PhoB-type" evidence="7">
    <location>
        <begin position="1"/>
        <end position="95"/>
    </location>
</feature>
<evidence type="ECO:0000256" key="3">
    <source>
        <dbReference type="ARBA" id="ARBA00023125"/>
    </source>
</evidence>
<dbReference type="SMART" id="SM01043">
    <property type="entry name" value="BTAD"/>
    <property type="match status" value="1"/>
</dbReference>
<comment type="caution">
    <text evidence="8">The sequence shown here is derived from an EMBL/GenBank/DDBJ whole genome shotgun (WGS) entry which is preliminary data.</text>
</comment>
<evidence type="ECO:0000256" key="2">
    <source>
        <dbReference type="ARBA" id="ARBA00023015"/>
    </source>
</evidence>
<dbReference type="Proteomes" id="UP000635606">
    <property type="component" value="Unassembled WGS sequence"/>
</dbReference>
<gene>
    <name evidence="8" type="ORF">Voc01_023400</name>
</gene>
<name>A0A8J4EAH8_9ACTN</name>
<reference evidence="8" key="1">
    <citation type="submission" date="2021-01" db="EMBL/GenBank/DDBJ databases">
        <title>Whole genome shotgun sequence of Virgisporangium ochraceum NBRC 16418.</title>
        <authorList>
            <person name="Komaki H."/>
            <person name="Tamura T."/>
        </authorList>
    </citation>
    <scope>NUCLEOTIDE SEQUENCE</scope>
    <source>
        <strain evidence="8">NBRC 16418</strain>
    </source>
</reference>
<evidence type="ECO:0000256" key="6">
    <source>
        <dbReference type="SAM" id="MobiDB-lite"/>
    </source>
</evidence>
<dbReference type="CDD" id="cd15831">
    <property type="entry name" value="BTAD"/>
    <property type="match status" value="1"/>
</dbReference>
<dbReference type="Pfam" id="PF03704">
    <property type="entry name" value="BTAD"/>
    <property type="match status" value="1"/>
</dbReference>
<dbReference type="Gene3D" id="1.10.10.10">
    <property type="entry name" value="Winged helix-like DNA-binding domain superfamily/Winged helix DNA-binding domain"/>
    <property type="match status" value="1"/>
</dbReference>
<dbReference type="GO" id="GO:0006355">
    <property type="term" value="P:regulation of DNA-templated transcription"/>
    <property type="evidence" value="ECO:0007669"/>
    <property type="project" value="InterPro"/>
</dbReference>
<dbReference type="GO" id="GO:0003677">
    <property type="term" value="F:DNA binding"/>
    <property type="evidence" value="ECO:0007669"/>
    <property type="project" value="UniProtKB-UniRule"/>
</dbReference>
<dbReference type="InterPro" id="IPR036388">
    <property type="entry name" value="WH-like_DNA-bd_sf"/>
</dbReference>
<dbReference type="PANTHER" id="PTHR35807">
    <property type="entry name" value="TRANSCRIPTIONAL REGULATOR REDD-RELATED"/>
    <property type="match status" value="1"/>
</dbReference>
<dbReference type="InterPro" id="IPR019734">
    <property type="entry name" value="TPR_rpt"/>
</dbReference>
<organism evidence="8 9">
    <name type="scientific">Virgisporangium ochraceum</name>
    <dbReference type="NCBI Taxonomy" id="65505"/>
    <lineage>
        <taxon>Bacteria</taxon>
        <taxon>Bacillati</taxon>
        <taxon>Actinomycetota</taxon>
        <taxon>Actinomycetes</taxon>
        <taxon>Micromonosporales</taxon>
        <taxon>Micromonosporaceae</taxon>
        <taxon>Virgisporangium</taxon>
    </lineage>
</organism>
<keyword evidence="4" id="KW-0804">Transcription</keyword>
<evidence type="ECO:0000313" key="9">
    <source>
        <dbReference type="Proteomes" id="UP000635606"/>
    </source>
</evidence>
<evidence type="ECO:0000256" key="5">
    <source>
        <dbReference type="PROSITE-ProRule" id="PRU01091"/>
    </source>
</evidence>
<dbReference type="SUPFAM" id="SSF46894">
    <property type="entry name" value="C-terminal effector domain of the bipartite response regulators"/>
    <property type="match status" value="1"/>
</dbReference>
<dbReference type="InterPro" id="IPR005158">
    <property type="entry name" value="BTAD"/>
</dbReference>
<dbReference type="SUPFAM" id="SSF48452">
    <property type="entry name" value="TPR-like"/>
    <property type="match status" value="3"/>
</dbReference>
<evidence type="ECO:0000313" key="8">
    <source>
        <dbReference type="EMBL" id="GIJ67423.1"/>
    </source>
</evidence>
<dbReference type="SMART" id="SM00028">
    <property type="entry name" value="TPR"/>
    <property type="match status" value="7"/>
</dbReference>
<dbReference type="GO" id="GO:0000160">
    <property type="term" value="P:phosphorelay signal transduction system"/>
    <property type="evidence" value="ECO:0007669"/>
    <property type="project" value="InterPro"/>
</dbReference>
<dbReference type="PANTHER" id="PTHR35807:SF1">
    <property type="entry name" value="TRANSCRIPTIONAL REGULATOR REDD"/>
    <property type="match status" value="1"/>
</dbReference>
<dbReference type="SMART" id="SM00862">
    <property type="entry name" value="Trans_reg_C"/>
    <property type="match status" value="1"/>
</dbReference>
<dbReference type="PRINTS" id="PR00364">
    <property type="entry name" value="DISEASERSIST"/>
</dbReference>
<evidence type="ECO:0000256" key="1">
    <source>
        <dbReference type="ARBA" id="ARBA00005820"/>
    </source>
</evidence>
<accession>A0A8J4EAH8</accession>
<proteinExistence type="inferred from homology"/>
<feature type="region of interest" description="Disordered" evidence="6">
    <location>
        <begin position="621"/>
        <end position="641"/>
    </location>
</feature>
<dbReference type="Gene3D" id="1.25.40.10">
    <property type="entry name" value="Tetratricopeptide repeat domain"/>
    <property type="match status" value="3"/>
</dbReference>
<dbReference type="InterPro" id="IPR001867">
    <property type="entry name" value="OmpR/PhoB-type_DNA-bd"/>
</dbReference>
<dbReference type="Gene3D" id="3.40.50.300">
    <property type="entry name" value="P-loop containing nucleotide triphosphate hydrolases"/>
    <property type="match status" value="1"/>
</dbReference>
<dbReference type="InterPro" id="IPR051677">
    <property type="entry name" value="AfsR-DnrI-RedD_regulator"/>
</dbReference>
<feature type="DNA-binding region" description="OmpR/PhoB-type" evidence="5">
    <location>
        <begin position="1"/>
        <end position="95"/>
    </location>
</feature>
<dbReference type="InterPro" id="IPR003593">
    <property type="entry name" value="AAA+_ATPase"/>
</dbReference>
<keyword evidence="3 5" id="KW-0238">DNA-binding</keyword>
<dbReference type="PROSITE" id="PS51755">
    <property type="entry name" value="OMPR_PHOB"/>
    <property type="match status" value="1"/>
</dbReference>
<dbReference type="InterPro" id="IPR016032">
    <property type="entry name" value="Sig_transdc_resp-reg_C-effctor"/>
</dbReference>
<evidence type="ECO:0000256" key="4">
    <source>
        <dbReference type="ARBA" id="ARBA00023163"/>
    </source>
</evidence>
<dbReference type="Pfam" id="PF00486">
    <property type="entry name" value="Trans_reg_C"/>
    <property type="match status" value="1"/>
</dbReference>
<dbReference type="InterPro" id="IPR027417">
    <property type="entry name" value="P-loop_NTPase"/>
</dbReference>
<keyword evidence="9" id="KW-1185">Reference proteome</keyword>
<keyword evidence="2" id="KW-0805">Transcription regulation</keyword>
<evidence type="ECO:0000259" key="7">
    <source>
        <dbReference type="PROSITE" id="PS51755"/>
    </source>
</evidence>
<dbReference type="EMBL" id="BOPH01000025">
    <property type="protein sequence ID" value="GIJ67423.1"/>
    <property type="molecule type" value="Genomic_DNA"/>
</dbReference>